<keyword evidence="2" id="KW-1015">Disulfide bond</keyword>
<dbReference type="PANTHER" id="PTHR35357">
    <property type="entry name" value="OS02G0537100 PROTEIN"/>
    <property type="match status" value="1"/>
</dbReference>
<protein>
    <recommendedName>
        <fullName evidence="5">Pectinesterase inhibitor domain-containing protein</fullName>
    </recommendedName>
</protein>
<evidence type="ECO:0000256" key="1">
    <source>
        <dbReference type="ARBA" id="ARBA00022729"/>
    </source>
</evidence>
<dbReference type="Proteomes" id="UP001374584">
    <property type="component" value="Unassembled WGS sequence"/>
</dbReference>
<evidence type="ECO:0000256" key="3">
    <source>
        <dbReference type="ARBA" id="ARBA00038471"/>
    </source>
</evidence>
<dbReference type="GO" id="GO:0004857">
    <property type="term" value="F:enzyme inhibitor activity"/>
    <property type="evidence" value="ECO:0007669"/>
    <property type="project" value="InterPro"/>
</dbReference>
<dbReference type="SMART" id="SM00856">
    <property type="entry name" value="PMEI"/>
    <property type="match status" value="1"/>
</dbReference>
<organism evidence="6 7">
    <name type="scientific">Phaseolus coccineus</name>
    <name type="common">Scarlet runner bean</name>
    <name type="synonym">Phaseolus multiflorus</name>
    <dbReference type="NCBI Taxonomy" id="3886"/>
    <lineage>
        <taxon>Eukaryota</taxon>
        <taxon>Viridiplantae</taxon>
        <taxon>Streptophyta</taxon>
        <taxon>Embryophyta</taxon>
        <taxon>Tracheophyta</taxon>
        <taxon>Spermatophyta</taxon>
        <taxon>Magnoliopsida</taxon>
        <taxon>eudicotyledons</taxon>
        <taxon>Gunneridae</taxon>
        <taxon>Pentapetalae</taxon>
        <taxon>rosids</taxon>
        <taxon>fabids</taxon>
        <taxon>Fabales</taxon>
        <taxon>Fabaceae</taxon>
        <taxon>Papilionoideae</taxon>
        <taxon>50 kb inversion clade</taxon>
        <taxon>NPAAA clade</taxon>
        <taxon>indigoferoid/millettioid clade</taxon>
        <taxon>Phaseoleae</taxon>
        <taxon>Phaseolus</taxon>
    </lineage>
</organism>
<dbReference type="AlphaFoldDB" id="A0AAN9QSZ3"/>
<dbReference type="NCBIfam" id="TIGR01614">
    <property type="entry name" value="PME_inhib"/>
    <property type="match status" value="1"/>
</dbReference>
<keyword evidence="1 4" id="KW-0732">Signal</keyword>
<dbReference type="InterPro" id="IPR006501">
    <property type="entry name" value="Pectinesterase_inhib_dom"/>
</dbReference>
<dbReference type="InterPro" id="IPR034088">
    <property type="entry name" value="Pla_a_1-like"/>
</dbReference>
<dbReference type="PANTHER" id="PTHR35357:SF17">
    <property type="entry name" value="PECTINESTERASE INHIBITOR 12"/>
    <property type="match status" value="1"/>
</dbReference>
<keyword evidence="7" id="KW-1185">Reference proteome</keyword>
<comment type="caution">
    <text evidence="6">The sequence shown here is derived from an EMBL/GenBank/DDBJ whole genome shotgun (WGS) entry which is preliminary data.</text>
</comment>
<sequence length="177" mass="19390">MKFSAYLIVFSLFLSQCSSGSVSEYCMEASEFDRGLSYDFCVAFLSNWQPPSSNLEDYWVNSIQLTKSNGTNMLSVISKLLDDKSIDEHMKGGLNGCFDSYNDTISELDAAVVAFKAKDFDTAGTKVSESLDTPIACELLFANPTGGNSSPLTTENNAYFKLNVIPLVVLQILKHSS</sequence>
<evidence type="ECO:0000313" key="7">
    <source>
        <dbReference type="Proteomes" id="UP001374584"/>
    </source>
</evidence>
<evidence type="ECO:0000256" key="4">
    <source>
        <dbReference type="SAM" id="SignalP"/>
    </source>
</evidence>
<dbReference type="SUPFAM" id="SSF101148">
    <property type="entry name" value="Plant invertase/pectin methylesterase inhibitor"/>
    <property type="match status" value="1"/>
</dbReference>
<dbReference type="Pfam" id="PF04043">
    <property type="entry name" value="PMEI"/>
    <property type="match status" value="1"/>
</dbReference>
<reference evidence="6 7" key="1">
    <citation type="submission" date="2024-01" db="EMBL/GenBank/DDBJ databases">
        <title>The genomes of 5 underutilized Papilionoideae crops provide insights into root nodulation and disease resistanc.</title>
        <authorList>
            <person name="Jiang F."/>
        </authorList>
    </citation>
    <scope>NUCLEOTIDE SEQUENCE [LARGE SCALE GENOMIC DNA]</scope>
    <source>
        <strain evidence="6">JINMINGXINNONG_FW02</strain>
        <tissue evidence="6">Leaves</tissue>
    </source>
</reference>
<gene>
    <name evidence="6" type="ORF">VNO80_21325</name>
</gene>
<dbReference type="Gene3D" id="1.20.140.40">
    <property type="entry name" value="Invertase/pectin methylesterase inhibitor family protein"/>
    <property type="match status" value="1"/>
</dbReference>
<dbReference type="EMBL" id="JAYMYR010000008">
    <property type="protein sequence ID" value="KAK7346802.1"/>
    <property type="molecule type" value="Genomic_DNA"/>
</dbReference>
<dbReference type="CDD" id="cd15795">
    <property type="entry name" value="PMEI-Pla_a_1_like"/>
    <property type="match status" value="1"/>
</dbReference>
<accession>A0AAN9QSZ3</accession>
<dbReference type="InterPro" id="IPR035513">
    <property type="entry name" value="Invertase/methylesterase_inhib"/>
</dbReference>
<evidence type="ECO:0000313" key="6">
    <source>
        <dbReference type="EMBL" id="KAK7346802.1"/>
    </source>
</evidence>
<evidence type="ECO:0000259" key="5">
    <source>
        <dbReference type="SMART" id="SM00856"/>
    </source>
</evidence>
<proteinExistence type="inferred from homology"/>
<feature type="chain" id="PRO_5043032372" description="Pectinesterase inhibitor domain-containing protein" evidence="4">
    <location>
        <begin position="20"/>
        <end position="177"/>
    </location>
</feature>
<evidence type="ECO:0000256" key="2">
    <source>
        <dbReference type="ARBA" id="ARBA00023157"/>
    </source>
</evidence>
<name>A0AAN9QSZ3_PHACN</name>
<feature type="domain" description="Pectinesterase inhibitor" evidence="5">
    <location>
        <begin position="17"/>
        <end position="169"/>
    </location>
</feature>
<comment type="similarity">
    <text evidence="3">Belongs to the PMEI family.</text>
</comment>
<feature type="signal peptide" evidence="4">
    <location>
        <begin position="1"/>
        <end position="19"/>
    </location>
</feature>